<keyword evidence="5" id="KW-1185">Reference proteome</keyword>
<feature type="compositionally biased region" description="Pro residues" evidence="1">
    <location>
        <begin position="83"/>
        <end position="98"/>
    </location>
</feature>
<dbReference type="OrthoDB" id="5425782at2759"/>
<keyword evidence="2" id="KW-0812">Transmembrane</keyword>
<evidence type="ECO:0000256" key="3">
    <source>
        <dbReference type="SAM" id="SignalP"/>
    </source>
</evidence>
<organism evidence="4 5">
    <name type="scientific">Westerdykella ornata</name>
    <dbReference type="NCBI Taxonomy" id="318751"/>
    <lineage>
        <taxon>Eukaryota</taxon>
        <taxon>Fungi</taxon>
        <taxon>Dikarya</taxon>
        <taxon>Ascomycota</taxon>
        <taxon>Pezizomycotina</taxon>
        <taxon>Dothideomycetes</taxon>
        <taxon>Pleosporomycetidae</taxon>
        <taxon>Pleosporales</taxon>
        <taxon>Sporormiaceae</taxon>
        <taxon>Westerdykella</taxon>
    </lineage>
</organism>
<dbReference type="Proteomes" id="UP000800097">
    <property type="component" value="Unassembled WGS sequence"/>
</dbReference>
<accession>A0A6A6JX89</accession>
<sequence length="270" mass="28023">MLSTMRRSWLVFALFALIAVTHALNLDSLHVDGIEEYLHHGKRQRPTGTGNESVPPETSTPPPPPSSTPTPPPSSDEPSTTQDPPPSSTPAPPPPTSPTPNTTPTTTPPSSKTRVTTPIVRSTPLVSTDVQEYITIYTTVSDGRTFQTSATTRSTNIITTGQALSTEMPLPQNGDGNSGGGGLSESNKKIIGGVVGGVGGAILLGGIAIVLLRVYGRKNRVSEDDDDLAAGTGAALGDKPHSSSTGNSPFQSNLEQYHNPGGRPNAAANF</sequence>
<feature type="transmembrane region" description="Helical" evidence="2">
    <location>
        <begin position="190"/>
        <end position="212"/>
    </location>
</feature>
<dbReference type="AlphaFoldDB" id="A0A6A6JX89"/>
<feature type="compositionally biased region" description="Pro residues" evidence="1">
    <location>
        <begin position="58"/>
        <end position="75"/>
    </location>
</feature>
<proteinExistence type="predicted"/>
<protein>
    <recommendedName>
        <fullName evidence="6">Mid2 domain-containing protein</fullName>
    </recommendedName>
</protein>
<dbReference type="RefSeq" id="XP_033657218.1">
    <property type="nucleotide sequence ID" value="XM_033793531.1"/>
</dbReference>
<name>A0A6A6JX89_WESOR</name>
<keyword evidence="3" id="KW-0732">Signal</keyword>
<keyword evidence="2" id="KW-1133">Transmembrane helix</keyword>
<evidence type="ECO:0000313" key="4">
    <source>
        <dbReference type="EMBL" id="KAF2279679.1"/>
    </source>
</evidence>
<dbReference type="GeneID" id="54546706"/>
<evidence type="ECO:0000256" key="1">
    <source>
        <dbReference type="SAM" id="MobiDB-lite"/>
    </source>
</evidence>
<evidence type="ECO:0000313" key="5">
    <source>
        <dbReference type="Proteomes" id="UP000800097"/>
    </source>
</evidence>
<feature type="compositionally biased region" description="Low complexity" evidence="1">
    <location>
        <begin position="99"/>
        <end position="118"/>
    </location>
</feature>
<feature type="region of interest" description="Disordered" evidence="1">
    <location>
        <begin position="223"/>
        <end position="270"/>
    </location>
</feature>
<feature type="region of interest" description="Disordered" evidence="1">
    <location>
        <begin position="40"/>
        <end position="120"/>
    </location>
</feature>
<reference evidence="4" key="1">
    <citation type="journal article" date="2020" name="Stud. Mycol.">
        <title>101 Dothideomycetes genomes: a test case for predicting lifestyles and emergence of pathogens.</title>
        <authorList>
            <person name="Haridas S."/>
            <person name="Albert R."/>
            <person name="Binder M."/>
            <person name="Bloem J."/>
            <person name="Labutti K."/>
            <person name="Salamov A."/>
            <person name="Andreopoulos B."/>
            <person name="Baker S."/>
            <person name="Barry K."/>
            <person name="Bills G."/>
            <person name="Bluhm B."/>
            <person name="Cannon C."/>
            <person name="Castanera R."/>
            <person name="Culley D."/>
            <person name="Daum C."/>
            <person name="Ezra D."/>
            <person name="Gonzalez J."/>
            <person name="Henrissat B."/>
            <person name="Kuo A."/>
            <person name="Liang C."/>
            <person name="Lipzen A."/>
            <person name="Lutzoni F."/>
            <person name="Magnuson J."/>
            <person name="Mondo S."/>
            <person name="Nolan M."/>
            <person name="Ohm R."/>
            <person name="Pangilinan J."/>
            <person name="Park H.-J."/>
            <person name="Ramirez L."/>
            <person name="Alfaro M."/>
            <person name="Sun H."/>
            <person name="Tritt A."/>
            <person name="Yoshinaga Y."/>
            <person name="Zwiers L.-H."/>
            <person name="Turgeon B."/>
            <person name="Goodwin S."/>
            <person name="Spatafora J."/>
            <person name="Crous P."/>
            <person name="Grigoriev I."/>
        </authorList>
    </citation>
    <scope>NUCLEOTIDE SEQUENCE</scope>
    <source>
        <strain evidence="4">CBS 379.55</strain>
    </source>
</reference>
<evidence type="ECO:0008006" key="6">
    <source>
        <dbReference type="Google" id="ProtNLM"/>
    </source>
</evidence>
<feature type="signal peptide" evidence="3">
    <location>
        <begin position="1"/>
        <end position="23"/>
    </location>
</feature>
<dbReference type="EMBL" id="ML986486">
    <property type="protein sequence ID" value="KAF2279679.1"/>
    <property type="molecule type" value="Genomic_DNA"/>
</dbReference>
<feature type="chain" id="PRO_5025345361" description="Mid2 domain-containing protein" evidence="3">
    <location>
        <begin position="24"/>
        <end position="270"/>
    </location>
</feature>
<dbReference type="PRINTS" id="PR01217">
    <property type="entry name" value="PRICHEXTENSN"/>
</dbReference>
<gene>
    <name evidence="4" type="ORF">EI97DRAFT_183749</name>
</gene>
<evidence type="ECO:0000256" key="2">
    <source>
        <dbReference type="SAM" id="Phobius"/>
    </source>
</evidence>
<keyword evidence="2" id="KW-0472">Membrane</keyword>
<feature type="compositionally biased region" description="Polar residues" evidence="1">
    <location>
        <begin position="242"/>
        <end position="256"/>
    </location>
</feature>